<evidence type="ECO:0000313" key="2">
    <source>
        <dbReference type="EMBL" id="TWU05783.1"/>
    </source>
</evidence>
<dbReference type="Gene3D" id="3.30.2370.10">
    <property type="entry name" value="putative pyruvate dehydrogenase"/>
    <property type="match status" value="1"/>
</dbReference>
<evidence type="ECO:0000313" key="3">
    <source>
        <dbReference type="Proteomes" id="UP000320176"/>
    </source>
</evidence>
<accession>A0A5C6B0U2</accession>
<keyword evidence="3" id="KW-1185">Reference proteome</keyword>
<feature type="region of interest" description="Disordered" evidence="1">
    <location>
        <begin position="93"/>
        <end position="119"/>
    </location>
</feature>
<organism evidence="2 3">
    <name type="scientific">Stieleria varia</name>
    <dbReference type="NCBI Taxonomy" id="2528005"/>
    <lineage>
        <taxon>Bacteria</taxon>
        <taxon>Pseudomonadati</taxon>
        <taxon>Planctomycetota</taxon>
        <taxon>Planctomycetia</taxon>
        <taxon>Pirellulales</taxon>
        <taxon>Pirellulaceae</taxon>
        <taxon>Stieleria</taxon>
    </lineage>
</organism>
<sequence length="119" mass="13229">MADNRKPLMIPPAAEADDNAIEMARAWIAEGGLHCVLNVGHWHKNSETSEPHAWGIMLADIAQHISNALEDVAGLDRRETLNSVVEAFNTEIKHKTSQHSGQWPTMDDPATEFWDDTDS</sequence>
<feature type="compositionally biased region" description="Acidic residues" evidence="1">
    <location>
        <begin position="109"/>
        <end position="119"/>
    </location>
</feature>
<comment type="caution">
    <text evidence="2">The sequence shown here is derived from an EMBL/GenBank/DDBJ whole genome shotgun (WGS) entry which is preliminary data.</text>
</comment>
<protein>
    <recommendedName>
        <fullName evidence="4">DUF5076 domain-containing protein</fullName>
    </recommendedName>
</protein>
<evidence type="ECO:0008006" key="4">
    <source>
        <dbReference type="Google" id="ProtNLM"/>
    </source>
</evidence>
<dbReference type="OrthoDB" id="284440at2"/>
<gene>
    <name evidence="2" type="ORF">Pla52n_14980</name>
</gene>
<reference evidence="2 3" key="1">
    <citation type="submission" date="2019-02" db="EMBL/GenBank/DDBJ databases">
        <title>Deep-cultivation of Planctomycetes and their phenomic and genomic characterization uncovers novel biology.</title>
        <authorList>
            <person name="Wiegand S."/>
            <person name="Jogler M."/>
            <person name="Boedeker C."/>
            <person name="Pinto D."/>
            <person name="Vollmers J."/>
            <person name="Rivas-Marin E."/>
            <person name="Kohn T."/>
            <person name="Peeters S.H."/>
            <person name="Heuer A."/>
            <person name="Rast P."/>
            <person name="Oberbeckmann S."/>
            <person name="Bunk B."/>
            <person name="Jeske O."/>
            <person name="Meyerdierks A."/>
            <person name="Storesund J.E."/>
            <person name="Kallscheuer N."/>
            <person name="Luecker S."/>
            <person name="Lage O.M."/>
            <person name="Pohl T."/>
            <person name="Merkel B.J."/>
            <person name="Hornburger P."/>
            <person name="Mueller R.-W."/>
            <person name="Bruemmer F."/>
            <person name="Labrenz M."/>
            <person name="Spormann A.M."/>
            <person name="Op Den Camp H."/>
            <person name="Overmann J."/>
            <person name="Amann R."/>
            <person name="Jetten M.S.M."/>
            <person name="Mascher T."/>
            <person name="Medema M.H."/>
            <person name="Devos D.P."/>
            <person name="Kaster A.-K."/>
            <person name="Ovreas L."/>
            <person name="Rohde M."/>
            <person name="Galperin M.Y."/>
            <person name="Jogler C."/>
        </authorList>
    </citation>
    <scope>NUCLEOTIDE SEQUENCE [LARGE SCALE GENOMIC DNA]</scope>
    <source>
        <strain evidence="2 3">Pla52n</strain>
    </source>
</reference>
<dbReference type="AlphaFoldDB" id="A0A5C6B0U2"/>
<dbReference type="EMBL" id="SJPN01000002">
    <property type="protein sequence ID" value="TWU05783.1"/>
    <property type="molecule type" value="Genomic_DNA"/>
</dbReference>
<proteinExistence type="predicted"/>
<evidence type="ECO:0000256" key="1">
    <source>
        <dbReference type="SAM" id="MobiDB-lite"/>
    </source>
</evidence>
<name>A0A5C6B0U2_9BACT</name>
<dbReference type="RefSeq" id="WP_146518975.1">
    <property type="nucleotide sequence ID" value="NZ_CP151726.1"/>
</dbReference>
<dbReference type="InterPro" id="IPR031796">
    <property type="entry name" value="DUF5076"/>
</dbReference>
<dbReference type="Proteomes" id="UP000320176">
    <property type="component" value="Unassembled WGS sequence"/>
</dbReference>
<dbReference type="Pfam" id="PF16826">
    <property type="entry name" value="DUF5076"/>
    <property type="match status" value="1"/>
</dbReference>